<evidence type="ECO:0000256" key="1">
    <source>
        <dbReference type="ARBA" id="ARBA00022857"/>
    </source>
</evidence>
<comment type="catalytic activity">
    <reaction evidence="4">
        <text>a (2E,4E)-dienoyl-CoA + NADPH + H(+) = a 4,5-saturated-(3E)-enoyl-CoA + NADP(+)</text>
        <dbReference type="Rhea" id="RHEA:45912"/>
        <dbReference type="ChEBI" id="CHEBI:15378"/>
        <dbReference type="ChEBI" id="CHEBI:57783"/>
        <dbReference type="ChEBI" id="CHEBI:58349"/>
        <dbReference type="ChEBI" id="CHEBI:85101"/>
        <dbReference type="ChEBI" id="CHEBI:85493"/>
        <dbReference type="EC" id="1.3.1.124"/>
    </reaction>
</comment>
<dbReference type="GO" id="GO:0008670">
    <property type="term" value="F:2,4-dienoyl-CoA reductase (NADPH) activity"/>
    <property type="evidence" value="ECO:0007669"/>
    <property type="project" value="InterPro"/>
</dbReference>
<accession>A0A8H4P1N7</accession>
<dbReference type="PRINTS" id="PR00081">
    <property type="entry name" value="GDHRDH"/>
</dbReference>
<evidence type="ECO:0000256" key="6">
    <source>
        <dbReference type="SAM" id="MobiDB-lite"/>
    </source>
</evidence>
<evidence type="ECO:0000256" key="5">
    <source>
        <dbReference type="ARBA" id="ARBA00048340"/>
    </source>
</evidence>
<dbReference type="InterPro" id="IPR002347">
    <property type="entry name" value="SDR_fam"/>
</dbReference>
<protein>
    <recommendedName>
        <fullName evidence="3">2,4-dienoyl-CoA reductase [(3E)-enoyl-CoA-producing]</fullName>
        <ecNumber evidence="3">1.3.1.124</ecNumber>
    </recommendedName>
</protein>
<evidence type="ECO:0000256" key="3">
    <source>
        <dbReference type="ARBA" id="ARBA00026117"/>
    </source>
</evidence>
<evidence type="ECO:0000313" key="7">
    <source>
        <dbReference type="EMBL" id="KAF4453828.1"/>
    </source>
</evidence>
<keyword evidence="2" id="KW-0560">Oxidoreductase</keyword>
<proteinExistence type="predicted"/>
<dbReference type="InterPro" id="IPR045017">
    <property type="entry name" value="DECR2-like"/>
</dbReference>
<sequence length="381" mass="40560">MLATQVPYGWPCGQRPGPLEDGNSAERWPDTKWRPTPDSSCFSWGPTPKEPRLGPAPERSLLQRNTRAELDQVAMTVPKSEYLSPVWRDGIFNGRVVFVTGGAGSICSMQTRALVRLGANACIIGRSVEKTELAAKDIAAVREGAKVIGIGGCDVRKIESLKDAAERCVKELGGIDFVIAGAAGNFVAPIEGLSSNAFKSVMDIDVLGTFNTIKATMPYLLQSSNPRIIYVSATFHYTGMPLQAHVSAAKASIDSLMASVALEYGPRGVTSNVVAPGGIEGTEGLARLGSDADSEKKRYAKGIPSGRAGTVRDIADATVYLFSDAGSYVNGQVLAVDGAAWRRQGAISVGIEAGMEYPDYLLTGEFSQNLRDPRKNAKSKL</sequence>
<organism evidence="7 8">
    <name type="scientific">Fusarium austroafricanum</name>
    <dbReference type="NCBI Taxonomy" id="2364996"/>
    <lineage>
        <taxon>Eukaryota</taxon>
        <taxon>Fungi</taxon>
        <taxon>Dikarya</taxon>
        <taxon>Ascomycota</taxon>
        <taxon>Pezizomycotina</taxon>
        <taxon>Sordariomycetes</taxon>
        <taxon>Hypocreomycetidae</taxon>
        <taxon>Hypocreales</taxon>
        <taxon>Nectriaceae</taxon>
        <taxon>Fusarium</taxon>
        <taxon>Fusarium concolor species complex</taxon>
    </lineage>
</organism>
<reference evidence="7" key="1">
    <citation type="submission" date="2020-01" db="EMBL/GenBank/DDBJ databases">
        <title>Identification and distribution of gene clusters putatively required for synthesis of sphingolipid metabolism inhibitors in phylogenetically diverse species of the filamentous fungus Fusarium.</title>
        <authorList>
            <person name="Kim H.-S."/>
            <person name="Busman M."/>
            <person name="Brown D.W."/>
            <person name="Divon H."/>
            <person name="Uhlig S."/>
            <person name="Proctor R.H."/>
        </authorList>
    </citation>
    <scope>NUCLEOTIDE SEQUENCE</scope>
    <source>
        <strain evidence="7">NRRL 53441</strain>
    </source>
</reference>
<dbReference type="CDD" id="cd05369">
    <property type="entry name" value="TER_DECR_SDR_a"/>
    <property type="match status" value="1"/>
</dbReference>
<dbReference type="InterPro" id="IPR036291">
    <property type="entry name" value="NAD(P)-bd_dom_sf"/>
</dbReference>
<evidence type="ECO:0000313" key="8">
    <source>
        <dbReference type="Proteomes" id="UP000605986"/>
    </source>
</evidence>
<keyword evidence="8" id="KW-1185">Reference proteome</keyword>
<dbReference type="GO" id="GO:0005777">
    <property type="term" value="C:peroxisome"/>
    <property type="evidence" value="ECO:0007669"/>
    <property type="project" value="TreeGrafter"/>
</dbReference>
<comment type="catalytic activity">
    <reaction evidence="5">
        <text>a (2E,4Z)-dienoyl-CoA + NADPH + H(+) = a 4,5-saturated-(3E)-enoyl-CoA + NADP(+)</text>
        <dbReference type="Rhea" id="RHEA:61892"/>
        <dbReference type="ChEBI" id="CHEBI:15378"/>
        <dbReference type="ChEBI" id="CHEBI:57783"/>
        <dbReference type="ChEBI" id="CHEBI:58349"/>
        <dbReference type="ChEBI" id="CHEBI:85099"/>
        <dbReference type="ChEBI" id="CHEBI:85493"/>
        <dbReference type="EC" id="1.3.1.124"/>
    </reaction>
</comment>
<dbReference type="OrthoDB" id="2136131at2759"/>
<comment type="caution">
    <text evidence="7">The sequence shown here is derived from an EMBL/GenBank/DDBJ whole genome shotgun (WGS) entry which is preliminary data.</text>
</comment>
<dbReference type="PANTHER" id="PTHR43296">
    <property type="entry name" value="PEROXISOMAL 2,4-DIENOYL-COA REDUCTASE"/>
    <property type="match status" value="1"/>
</dbReference>
<evidence type="ECO:0000256" key="2">
    <source>
        <dbReference type="ARBA" id="ARBA00023002"/>
    </source>
</evidence>
<gene>
    <name evidence="7" type="ORF">F53441_3514</name>
</gene>
<dbReference type="GO" id="GO:0009062">
    <property type="term" value="P:fatty acid catabolic process"/>
    <property type="evidence" value="ECO:0007669"/>
    <property type="project" value="InterPro"/>
</dbReference>
<dbReference type="SUPFAM" id="SSF51735">
    <property type="entry name" value="NAD(P)-binding Rossmann-fold domains"/>
    <property type="match status" value="1"/>
</dbReference>
<name>A0A8H4P1N7_9HYPO</name>
<dbReference type="AlphaFoldDB" id="A0A8H4P1N7"/>
<dbReference type="EMBL" id="JAADJG010000140">
    <property type="protein sequence ID" value="KAF4453828.1"/>
    <property type="molecule type" value="Genomic_DNA"/>
</dbReference>
<feature type="region of interest" description="Disordered" evidence="6">
    <location>
        <begin position="1"/>
        <end position="57"/>
    </location>
</feature>
<evidence type="ECO:0000256" key="4">
    <source>
        <dbReference type="ARBA" id="ARBA00048009"/>
    </source>
</evidence>
<dbReference type="Gene3D" id="3.40.50.720">
    <property type="entry name" value="NAD(P)-binding Rossmann-like Domain"/>
    <property type="match status" value="1"/>
</dbReference>
<keyword evidence="1" id="KW-0521">NADP</keyword>
<dbReference type="PANTHER" id="PTHR43296:SF2">
    <property type="entry name" value="PEROXISOMAL 2,4-DIENOYL-COA REDUCTASE [(3E)-ENOYL-COA-PRODUCING]"/>
    <property type="match status" value="1"/>
</dbReference>
<dbReference type="EC" id="1.3.1.124" evidence="3"/>
<dbReference type="Pfam" id="PF13561">
    <property type="entry name" value="adh_short_C2"/>
    <property type="match status" value="1"/>
</dbReference>
<dbReference type="Proteomes" id="UP000605986">
    <property type="component" value="Unassembled WGS sequence"/>
</dbReference>